<feature type="transmembrane region" description="Helical" evidence="1">
    <location>
        <begin position="145"/>
        <end position="171"/>
    </location>
</feature>
<feature type="transmembrane region" description="Helical" evidence="1">
    <location>
        <begin position="59"/>
        <end position="80"/>
    </location>
</feature>
<evidence type="ECO:0000313" key="2">
    <source>
        <dbReference type="EMBL" id="MBK0382183.1"/>
    </source>
</evidence>
<dbReference type="InterPro" id="IPR045625">
    <property type="entry name" value="DUF6427"/>
</dbReference>
<reference evidence="2 3" key="1">
    <citation type="submission" date="2020-12" db="EMBL/GenBank/DDBJ databases">
        <title>Bacterial novel species Pedobacter sp. SD-b isolated from soil.</title>
        <authorList>
            <person name="Jung H.-Y."/>
        </authorList>
    </citation>
    <scope>NUCLEOTIDE SEQUENCE [LARGE SCALE GENOMIC DNA]</scope>
    <source>
        <strain evidence="2 3">SD-b</strain>
    </source>
</reference>
<accession>A0ABS1BH32</accession>
<evidence type="ECO:0000256" key="1">
    <source>
        <dbReference type="SAM" id="Phobius"/>
    </source>
</evidence>
<dbReference type="Proteomes" id="UP000660024">
    <property type="component" value="Unassembled WGS sequence"/>
</dbReference>
<protein>
    <submittedName>
        <fullName evidence="2">Beta-carotene 15,15'-monooxygenase</fullName>
    </submittedName>
</protein>
<dbReference type="EMBL" id="JAEHFY010000005">
    <property type="protein sequence ID" value="MBK0382183.1"/>
    <property type="molecule type" value="Genomic_DNA"/>
</dbReference>
<feature type="transmembrane region" description="Helical" evidence="1">
    <location>
        <begin position="219"/>
        <end position="243"/>
    </location>
</feature>
<proteinExistence type="predicted"/>
<keyword evidence="1" id="KW-1133">Transmembrane helix</keyword>
<keyword evidence="1" id="KW-0812">Transmembrane</keyword>
<evidence type="ECO:0000313" key="3">
    <source>
        <dbReference type="Proteomes" id="UP000660024"/>
    </source>
</evidence>
<gene>
    <name evidence="2" type="ORF">I5M32_04350</name>
</gene>
<feature type="transmembrane region" description="Helical" evidence="1">
    <location>
        <begin position="92"/>
        <end position="125"/>
    </location>
</feature>
<dbReference type="RefSeq" id="WP_200584967.1">
    <property type="nucleotide sequence ID" value="NZ_JAEHFY010000005.1"/>
</dbReference>
<keyword evidence="1" id="KW-0472">Membrane</keyword>
<feature type="transmembrane region" description="Helical" evidence="1">
    <location>
        <begin position="255"/>
        <end position="276"/>
    </location>
</feature>
<organism evidence="2 3">
    <name type="scientific">Pedobacter segetis</name>
    <dbReference type="NCBI Taxonomy" id="2793069"/>
    <lineage>
        <taxon>Bacteria</taxon>
        <taxon>Pseudomonadati</taxon>
        <taxon>Bacteroidota</taxon>
        <taxon>Sphingobacteriia</taxon>
        <taxon>Sphingobacteriales</taxon>
        <taxon>Sphingobacteriaceae</taxon>
        <taxon>Pedobacter</taxon>
    </lineage>
</organism>
<feature type="transmembrane region" description="Helical" evidence="1">
    <location>
        <begin position="12"/>
        <end position="31"/>
    </location>
</feature>
<comment type="caution">
    <text evidence="2">The sequence shown here is derived from an EMBL/GenBank/DDBJ whole genome shotgun (WGS) entry which is preliminary data.</text>
</comment>
<name>A0ABS1BH32_9SPHI</name>
<feature type="transmembrane region" description="Helical" evidence="1">
    <location>
        <begin position="282"/>
        <end position="300"/>
    </location>
</feature>
<sequence length="326" mass="37961">MIQQFKNLSFFNIFILFALLFVLRLGIFWHLPANINSGFNIFFSRILVPLDFDKLLSPALNISLAALVVLGQALIFNRVINNYNILNKASFLPALLFVVCSSVFEPFLILSPPLLSNFLVLFIFTKVLREHKSVDSVAAMFDLGLAVAIGTVLYFPIVLFVLVLFTALILFKPFNWREWASVLVGYITIVFFLGIYYYYNNRLLDFYEIWRPLSTKIPFYIKINIADYMVLFPIIICLTLGFISLRANFFKSFVLVRKSFQLLALVFLVSILSFYLKSDYRINHFLLCVVPISVTLSYYFINAKKKWVYESLFIMMLIFIVYFQFV</sequence>
<keyword evidence="3" id="KW-1185">Reference proteome</keyword>
<feature type="transmembrane region" description="Helical" evidence="1">
    <location>
        <begin position="178"/>
        <end position="199"/>
    </location>
</feature>
<dbReference type="Pfam" id="PF19992">
    <property type="entry name" value="DUF6427"/>
    <property type="match status" value="1"/>
</dbReference>
<feature type="transmembrane region" description="Helical" evidence="1">
    <location>
        <begin position="307"/>
        <end position="325"/>
    </location>
</feature>